<dbReference type="InterPro" id="IPR027434">
    <property type="entry name" value="Homing_endonucl"/>
</dbReference>
<evidence type="ECO:0000313" key="3">
    <source>
        <dbReference type="Proteomes" id="UP000177682"/>
    </source>
</evidence>
<dbReference type="Gene3D" id="3.10.28.10">
    <property type="entry name" value="Homing endonucleases"/>
    <property type="match status" value="1"/>
</dbReference>
<dbReference type="PROSITE" id="PS50819">
    <property type="entry name" value="INTEIN_ENDONUCLEASE"/>
    <property type="match status" value="1"/>
</dbReference>
<comment type="caution">
    <text evidence="2">The sequence shown here is derived from an EMBL/GenBank/DDBJ whole genome shotgun (WGS) entry which is preliminary data.</text>
</comment>
<dbReference type="Pfam" id="PF14528">
    <property type="entry name" value="LAGLIDADG_3"/>
    <property type="match status" value="1"/>
</dbReference>
<proteinExistence type="predicted"/>
<evidence type="ECO:0000259" key="1">
    <source>
        <dbReference type="PROSITE" id="PS50819"/>
    </source>
</evidence>
<dbReference type="SUPFAM" id="SSF55608">
    <property type="entry name" value="Homing endonucleases"/>
    <property type="match status" value="1"/>
</dbReference>
<evidence type="ECO:0000313" key="2">
    <source>
        <dbReference type="EMBL" id="OGE90896.1"/>
    </source>
</evidence>
<dbReference type="AlphaFoldDB" id="A0A1F5PLV6"/>
<dbReference type="InterPro" id="IPR004860">
    <property type="entry name" value="LAGLIDADG_dom"/>
</dbReference>
<gene>
    <name evidence="2" type="ORF">A3E29_02420</name>
</gene>
<protein>
    <recommendedName>
        <fullName evidence="1">DOD-type homing endonuclease domain-containing protein</fullName>
    </recommendedName>
</protein>
<reference evidence="2 3" key="1">
    <citation type="journal article" date="2016" name="Nat. Commun.">
        <title>Thousands of microbial genomes shed light on interconnected biogeochemical processes in an aquifer system.</title>
        <authorList>
            <person name="Anantharaman K."/>
            <person name="Brown C.T."/>
            <person name="Hug L.A."/>
            <person name="Sharon I."/>
            <person name="Castelle C.J."/>
            <person name="Probst A.J."/>
            <person name="Thomas B.C."/>
            <person name="Singh A."/>
            <person name="Wilkins M.J."/>
            <person name="Karaoz U."/>
            <person name="Brodie E.L."/>
            <person name="Williams K.H."/>
            <person name="Hubbard S.S."/>
            <person name="Banfield J.F."/>
        </authorList>
    </citation>
    <scope>NUCLEOTIDE SEQUENCE [LARGE SCALE GENOMIC DNA]</scope>
</reference>
<dbReference type="GO" id="GO:0004519">
    <property type="term" value="F:endonuclease activity"/>
    <property type="evidence" value="ECO:0007669"/>
    <property type="project" value="InterPro"/>
</dbReference>
<feature type="domain" description="DOD-type homing endonuclease" evidence="1">
    <location>
        <begin position="74"/>
        <end position="225"/>
    </location>
</feature>
<dbReference type="EMBL" id="MFEY01000001">
    <property type="protein sequence ID" value="OGE90896.1"/>
    <property type="molecule type" value="Genomic_DNA"/>
</dbReference>
<dbReference type="Proteomes" id="UP000177682">
    <property type="component" value="Unassembled WGS sequence"/>
</dbReference>
<dbReference type="InterPro" id="IPR004042">
    <property type="entry name" value="Intein_endonuc_central"/>
</dbReference>
<organism evidence="2 3">
    <name type="scientific">Candidatus Doudnabacteria bacterium RIFCSPHIGHO2_12_FULL_48_16</name>
    <dbReference type="NCBI Taxonomy" id="1817838"/>
    <lineage>
        <taxon>Bacteria</taxon>
        <taxon>Candidatus Doudnaibacteriota</taxon>
    </lineage>
</organism>
<sequence length="278" mass="32157">MAVFDGPFRRKVDRSLAHNGEVQPLQIRCDILIVMHSGDFDLTLSDEVRRKELDNTVGNWSVHFWEKYPDDCYSFGLWCADGYHRSSSIGISNVDIRLVERFRTFLQKEFPSSRFRLRIYHPYGMGLDLESYRHLSETIVSYPMRKSSQAAMQLYVNSRPLLRLMQDSRQHVERMDDREQIVAYFAGRFDGDGSVYADGKTYCRIAYSSEAEARMDQQLLLKIGITKSSVYHYKQAQEYCLYISKNIASSFVGMISQYALTTPEMHASVPVETFPALS</sequence>
<accession>A0A1F5PLV6</accession>
<name>A0A1F5PLV6_9BACT</name>